<comment type="subunit">
    <text evidence="7">Monomer.</text>
</comment>
<evidence type="ECO:0000313" key="9">
    <source>
        <dbReference type="EMBL" id="TDQ50661.1"/>
    </source>
</evidence>
<evidence type="ECO:0000259" key="8">
    <source>
        <dbReference type="SMART" id="SM00849"/>
    </source>
</evidence>
<feature type="binding site" evidence="7">
    <location>
        <position position="55"/>
    </location>
    <ligand>
        <name>Zn(2+)</name>
        <dbReference type="ChEBI" id="CHEBI:29105"/>
        <label>1</label>
    </ligand>
</feature>
<comment type="pathway">
    <text evidence="2 7">Secondary metabolite metabolism; methylglyoxal degradation; (R)-lactate from methylglyoxal: step 2/2.</text>
</comment>
<dbReference type="HAMAP" id="MF_01374">
    <property type="entry name" value="Glyoxalase_2"/>
    <property type="match status" value="1"/>
</dbReference>
<dbReference type="SMART" id="SM00849">
    <property type="entry name" value="Lactamase_B"/>
    <property type="match status" value="1"/>
</dbReference>
<dbReference type="EC" id="3.1.2.6" evidence="7"/>
<dbReference type="Gene3D" id="3.60.15.10">
    <property type="entry name" value="Ribonuclease Z/Hydroxyacylglutathione hydrolase-like"/>
    <property type="match status" value="1"/>
</dbReference>
<feature type="binding site" evidence="7">
    <location>
        <position position="57"/>
    </location>
    <ligand>
        <name>Zn(2+)</name>
        <dbReference type="ChEBI" id="CHEBI:29105"/>
        <label>2</label>
    </ligand>
</feature>
<dbReference type="SUPFAM" id="SSF56281">
    <property type="entry name" value="Metallo-hydrolase/oxidoreductase"/>
    <property type="match status" value="1"/>
</dbReference>
<feature type="binding site" evidence="7">
    <location>
        <position position="172"/>
    </location>
    <ligand>
        <name>Zn(2+)</name>
        <dbReference type="ChEBI" id="CHEBI:29105"/>
        <label>2</label>
    </ligand>
</feature>
<comment type="function">
    <text evidence="7">Thiolesterase that catalyzes the hydrolysis of S-D-lactoyl-glutathione to form glutathione and D-lactic acid.</text>
</comment>
<evidence type="ECO:0000256" key="5">
    <source>
        <dbReference type="ARBA" id="ARBA00022801"/>
    </source>
</evidence>
<comment type="catalytic activity">
    <reaction evidence="1 7">
        <text>an S-(2-hydroxyacyl)glutathione + H2O = a 2-hydroxy carboxylate + glutathione + H(+)</text>
        <dbReference type="Rhea" id="RHEA:21864"/>
        <dbReference type="ChEBI" id="CHEBI:15377"/>
        <dbReference type="ChEBI" id="CHEBI:15378"/>
        <dbReference type="ChEBI" id="CHEBI:57925"/>
        <dbReference type="ChEBI" id="CHEBI:58896"/>
        <dbReference type="ChEBI" id="CHEBI:71261"/>
        <dbReference type="EC" id="3.1.2.6"/>
    </reaction>
</comment>
<dbReference type="PANTHER" id="PTHR43705">
    <property type="entry name" value="HYDROXYACYLGLUTATHIONE HYDROLASE"/>
    <property type="match status" value="1"/>
</dbReference>
<keyword evidence="4 7" id="KW-0479">Metal-binding</keyword>
<feature type="binding site" evidence="7">
    <location>
        <position position="53"/>
    </location>
    <ligand>
        <name>Zn(2+)</name>
        <dbReference type="ChEBI" id="CHEBI:29105"/>
        <label>1</label>
    </ligand>
</feature>
<reference evidence="9 10" key="1">
    <citation type="submission" date="2019-03" db="EMBL/GenBank/DDBJ databases">
        <title>Genomic Encyclopedia of Type Strains, Phase IV (KMG-IV): sequencing the most valuable type-strain genomes for metagenomic binning, comparative biology and taxonomic classification.</title>
        <authorList>
            <person name="Goeker M."/>
        </authorList>
    </citation>
    <scope>NUCLEOTIDE SEQUENCE [LARGE SCALE GENOMIC DNA]</scope>
    <source>
        <strain evidence="9 10">DSM 103792</strain>
    </source>
</reference>
<evidence type="ECO:0000313" key="10">
    <source>
        <dbReference type="Proteomes" id="UP000295375"/>
    </source>
</evidence>
<feature type="binding site" evidence="7">
    <location>
        <position position="58"/>
    </location>
    <ligand>
        <name>Zn(2+)</name>
        <dbReference type="ChEBI" id="CHEBI:29105"/>
        <label>2</label>
    </ligand>
</feature>
<dbReference type="EMBL" id="SNYM01000002">
    <property type="protein sequence ID" value="TDQ50661.1"/>
    <property type="molecule type" value="Genomic_DNA"/>
</dbReference>
<protein>
    <recommendedName>
        <fullName evidence="7">Hydroxyacylglutathione hydrolase</fullName>
        <ecNumber evidence="7">3.1.2.6</ecNumber>
    </recommendedName>
    <alternativeName>
        <fullName evidence="7">Glyoxalase II</fullName>
        <shortName evidence="7">Glx II</shortName>
    </alternativeName>
</protein>
<dbReference type="CDD" id="cd07723">
    <property type="entry name" value="hydroxyacylglutathione_hydrolase_MBL-fold"/>
    <property type="match status" value="1"/>
</dbReference>
<dbReference type="AlphaFoldDB" id="A0A4R6UU07"/>
<keyword evidence="10" id="KW-1185">Reference proteome</keyword>
<dbReference type="GO" id="GO:0004416">
    <property type="term" value="F:hydroxyacylglutathione hydrolase activity"/>
    <property type="evidence" value="ECO:0007669"/>
    <property type="project" value="UniProtKB-UniRule"/>
</dbReference>
<dbReference type="RefSeq" id="WP_198325233.1">
    <property type="nucleotide sequence ID" value="NZ_CP037953.1"/>
</dbReference>
<comment type="similarity">
    <text evidence="3 7">Belongs to the metallo-beta-lactamase superfamily. Glyoxalase II family.</text>
</comment>
<evidence type="ECO:0000256" key="1">
    <source>
        <dbReference type="ARBA" id="ARBA00001623"/>
    </source>
</evidence>
<dbReference type="GO" id="GO:0046872">
    <property type="term" value="F:metal ion binding"/>
    <property type="evidence" value="ECO:0007669"/>
    <property type="project" value="UniProtKB-KW"/>
</dbReference>
<dbReference type="Proteomes" id="UP000295375">
    <property type="component" value="Unassembled WGS sequence"/>
</dbReference>
<dbReference type="InterPro" id="IPR001279">
    <property type="entry name" value="Metallo-B-lactamas"/>
</dbReference>
<evidence type="ECO:0000256" key="7">
    <source>
        <dbReference type="HAMAP-Rule" id="MF_01374"/>
    </source>
</evidence>
<dbReference type="PANTHER" id="PTHR43705:SF1">
    <property type="entry name" value="HYDROXYACYLGLUTATHIONE HYDROLASE GLOB"/>
    <property type="match status" value="1"/>
</dbReference>
<keyword evidence="5 7" id="KW-0378">Hydrolase</keyword>
<dbReference type="Pfam" id="PF16123">
    <property type="entry name" value="HAGH_C"/>
    <property type="match status" value="1"/>
</dbReference>
<evidence type="ECO:0000256" key="6">
    <source>
        <dbReference type="ARBA" id="ARBA00022833"/>
    </source>
</evidence>
<name>A0A4R6UU07_9GAMM</name>
<comment type="cofactor">
    <cofactor evidence="7">
        <name>Zn(2+)</name>
        <dbReference type="ChEBI" id="CHEBI:29105"/>
    </cofactor>
    <text evidence="7">Binds 2 Zn(2+) ions per subunit.</text>
</comment>
<dbReference type="NCBIfam" id="TIGR03413">
    <property type="entry name" value="GSH_gloB"/>
    <property type="match status" value="1"/>
</dbReference>
<gene>
    <name evidence="7" type="primary">gloB</name>
    <name evidence="9" type="ORF">EV696_102344</name>
</gene>
<dbReference type="GO" id="GO:0019243">
    <property type="term" value="P:methylglyoxal catabolic process to D-lactate via S-lactoyl-glutathione"/>
    <property type="evidence" value="ECO:0007669"/>
    <property type="project" value="UniProtKB-UniRule"/>
</dbReference>
<dbReference type="Pfam" id="PF00753">
    <property type="entry name" value="Lactamase_B"/>
    <property type="match status" value="1"/>
</dbReference>
<comment type="caution">
    <text evidence="9">The sequence shown here is derived from an EMBL/GenBank/DDBJ whole genome shotgun (WGS) entry which is preliminary data.</text>
</comment>
<feature type="domain" description="Metallo-beta-lactamase" evidence="8">
    <location>
        <begin position="12"/>
        <end position="172"/>
    </location>
</feature>
<keyword evidence="6 7" id="KW-0862">Zinc</keyword>
<proteinExistence type="inferred from homology"/>
<evidence type="ECO:0000256" key="3">
    <source>
        <dbReference type="ARBA" id="ARBA00006759"/>
    </source>
</evidence>
<dbReference type="InterPro" id="IPR017782">
    <property type="entry name" value="Hydroxyacylglutathione_Hdrlase"/>
</dbReference>
<sequence>MLHVTGIPAFSDNYIWMLDDGQHALIIDPGDATPVFEALKKRQLSPLAILLTHHHNDHIGGVDKLLNEYPVPVYGPRDERITFLTDPVGEGDRVRLNELHLDFSVLEVPGHTRSHIAFYHDGNSALDRSLFCGDTLFAGGCGRLFEGTPKQMRHSLNKLMALPDNTAVYCAHEYTQANLKFALAVEPENQALQQRYQQVKAEREAQQCTIPSELEIEKATNPFLRSEQKTVRQAAESRAGETLTEPDQVFAVIRDWKNRF</sequence>
<feature type="binding site" evidence="7">
    <location>
        <position position="134"/>
    </location>
    <ligand>
        <name>Zn(2+)</name>
        <dbReference type="ChEBI" id="CHEBI:29105"/>
        <label>1</label>
    </ligand>
</feature>
<dbReference type="InterPro" id="IPR032282">
    <property type="entry name" value="HAGH_C"/>
</dbReference>
<dbReference type="InterPro" id="IPR035680">
    <property type="entry name" value="Clx_II_MBL"/>
</dbReference>
<evidence type="ECO:0000256" key="2">
    <source>
        <dbReference type="ARBA" id="ARBA00004963"/>
    </source>
</evidence>
<feature type="binding site" evidence="7">
    <location>
        <position position="134"/>
    </location>
    <ligand>
        <name>Zn(2+)</name>
        <dbReference type="ChEBI" id="CHEBI:29105"/>
        <label>2</label>
    </ligand>
</feature>
<organism evidence="9 10">
    <name type="scientific">Permianibacter aggregans</name>
    <dbReference type="NCBI Taxonomy" id="1510150"/>
    <lineage>
        <taxon>Bacteria</taxon>
        <taxon>Pseudomonadati</taxon>
        <taxon>Pseudomonadota</taxon>
        <taxon>Gammaproteobacteria</taxon>
        <taxon>Pseudomonadales</taxon>
        <taxon>Pseudomonadaceae</taxon>
        <taxon>Permianibacter</taxon>
    </lineage>
</organism>
<accession>A0A4R6UU07</accession>
<feature type="binding site" evidence="7">
    <location>
        <position position="111"/>
    </location>
    <ligand>
        <name>Zn(2+)</name>
        <dbReference type="ChEBI" id="CHEBI:29105"/>
        <label>1</label>
    </ligand>
</feature>
<dbReference type="InterPro" id="IPR050110">
    <property type="entry name" value="Glyoxalase_II_hydrolase"/>
</dbReference>
<dbReference type="PIRSF" id="PIRSF005457">
    <property type="entry name" value="Glx"/>
    <property type="match status" value="1"/>
</dbReference>
<dbReference type="InterPro" id="IPR036866">
    <property type="entry name" value="RibonucZ/Hydroxyglut_hydro"/>
</dbReference>
<evidence type="ECO:0000256" key="4">
    <source>
        <dbReference type="ARBA" id="ARBA00022723"/>
    </source>
</evidence>
<dbReference type="UniPathway" id="UPA00619">
    <property type="reaction ID" value="UER00676"/>
</dbReference>